<keyword evidence="1" id="KW-0378">Hydrolase</keyword>
<dbReference type="PANTHER" id="PTHR36845">
    <property type="entry name" value="HYDROLASE, PUTATIVE (AFU_ORTHOLOGUE AFUA_7G05090)-RELATED"/>
    <property type="match status" value="1"/>
</dbReference>
<proteinExistence type="inferred from homology"/>
<dbReference type="Proteomes" id="UP001251528">
    <property type="component" value="Unassembled WGS sequence"/>
</dbReference>
<feature type="compositionally biased region" description="Polar residues" evidence="3">
    <location>
        <begin position="1"/>
        <end position="28"/>
    </location>
</feature>
<feature type="region of interest" description="Disordered" evidence="3">
    <location>
        <begin position="1"/>
        <end position="37"/>
    </location>
</feature>
<dbReference type="InterPro" id="IPR012341">
    <property type="entry name" value="6hp_glycosidase-like_sf"/>
</dbReference>
<evidence type="ECO:0000313" key="5">
    <source>
        <dbReference type="Proteomes" id="UP001251528"/>
    </source>
</evidence>
<reference evidence="4" key="1">
    <citation type="submission" date="2023-06" db="EMBL/GenBank/DDBJ databases">
        <title>Conoideocrella luteorostrata (Hypocreales: Clavicipitaceae), a potential biocontrol fungus for elongate hemlock scale in United States Christmas tree production areas.</title>
        <authorList>
            <person name="Barrett H."/>
            <person name="Lovett B."/>
            <person name="Macias A.M."/>
            <person name="Stajich J.E."/>
            <person name="Kasson M.T."/>
        </authorList>
    </citation>
    <scope>NUCLEOTIDE SEQUENCE</scope>
    <source>
        <strain evidence="4">ARSEF 14590</strain>
    </source>
</reference>
<dbReference type="EMBL" id="JASWJB010000031">
    <property type="protein sequence ID" value="KAK2608894.1"/>
    <property type="molecule type" value="Genomic_DNA"/>
</dbReference>
<comment type="caution">
    <text evidence="4">The sequence shown here is derived from an EMBL/GenBank/DDBJ whole genome shotgun (WGS) entry which is preliminary data.</text>
</comment>
<dbReference type="GO" id="GO:0000272">
    <property type="term" value="P:polysaccharide catabolic process"/>
    <property type="evidence" value="ECO:0007669"/>
    <property type="project" value="TreeGrafter"/>
</dbReference>
<comment type="similarity">
    <text evidence="2">Belongs to the glycosyl hydrolase 88 family.</text>
</comment>
<sequence>MTASMLAPPTQSGNATAPNGVKSSTASGHNGVKQKQEVQNGSLSKLFCSNGVFKIWKTAMEHLERENPPQSFPETVPQTGPDAGKYKYRDAEFWTCGFFPGSLYCLLERSIRYPQKFLTDCDTQNSISMSREEFRQQLLGLCRAWSAPLHEMSKRTDTHDIGFIVEPALRRDFELTGDKRSLDSVIRAAESLASRYSDTTKAIRSWDRFVNNRHNYTSKDEDFLVIIDSMCNLDLLYYAGHHTSCQRLIDIATIHAHTIRKTHLSQEGSSTGSKYPQYSTCHVANVCPRTGDVVQRLTAQGYSDTSTWARGQAWAILGFAQTFMWTKDIVFLNTACGLAEHFMSRMESSPACVEKNGKIGRNVPLWDFDAPIDESDPLRDSSAGMIAANGMLVISGALVSVGDFAEAQRFLQMSLAIVQDILAMCYSLDELHLEVEKRPDGSTRVTAKNVADSSEPFDALLRCSTANYNRDWTDKYYNHGLVYADYYLLEYGNRLLQLGYA</sequence>
<dbReference type="GO" id="GO:0052757">
    <property type="term" value="F:chondroitin hydrolase activity"/>
    <property type="evidence" value="ECO:0007669"/>
    <property type="project" value="TreeGrafter"/>
</dbReference>
<dbReference type="InterPro" id="IPR008928">
    <property type="entry name" value="6-hairpin_glycosidase_sf"/>
</dbReference>
<dbReference type="FunFam" id="1.50.10.10:FF:000048">
    <property type="entry name" value="Unsaturated chondroitin disaccharide hydrolase"/>
    <property type="match status" value="1"/>
</dbReference>
<evidence type="ECO:0000313" key="4">
    <source>
        <dbReference type="EMBL" id="KAK2608894.1"/>
    </source>
</evidence>
<dbReference type="InterPro" id="IPR052369">
    <property type="entry name" value="UG_Glycosaminoglycan_Hydrolase"/>
</dbReference>
<dbReference type="AlphaFoldDB" id="A0AAJ0CUY4"/>
<name>A0AAJ0CUY4_9HYPO</name>
<gene>
    <name evidence="4" type="ORF">QQS21_002607</name>
</gene>
<keyword evidence="5" id="KW-1185">Reference proteome</keyword>
<dbReference type="PANTHER" id="PTHR36845:SF1">
    <property type="entry name" value="HYDROLASE, PUTATIVE (AFU_ORTHOLOGUE AFUA_7G05090)-RELATED"/>
    <property type="match status" value="1"/>
</dbReference>
<protein>
    <recommendedName>
        <fullName evidence="6">Glucuronyl hydrolase</fullName>
    </recommendedName>
</protein>
<organism evidence="4 5">
    <name type="scientific">Conoideocrella luteorostrata</name>
    <dbReference type="NCBI Taxonomy" id="1105319"/>
    <lineage>
        <taxon>Eukaryota</taxon>
        <taxon>Fungi</taxon>
        <taxon>Dikarya</taxon>
        <taxon>Ascomycota</taxon>
        <taxon>Pezizomycotina</taxon>
        <taxon>Sordariomycetes</taxon>
        <taxon>Hypocreomycetidae</taxon>
        <taxon>Hypocreales</taxon>
        <taxon>Clavicipitaceae</taxon>
        <taxon>Conoideocrella</taxon>
    </lineage>
</organism>
<evidence type="ECO:0000256" key="2">
    <source>
        <dbReference type="ARBA" id="ARBA00038358"/>
    </source>
</evidence>
<evidence type="ECO:0000256" key="1">
    <source>
        <dbReference type="ARBA" id="ARBA00022801"/>
    </source>
</evidence>
<evidence type="ECO:0000256" key="3">
    <source>
        <dbReference type="SAM" id="MobiDB-lite"/>
    </source>
</evidence>
<dbReference type="Gene3D" id="1.50.10.10">
    <property type="match status" value="1"/>
</dbReference>
<evidence type="ECO:0008006" key="6">
    <source>
        <dbReference type="Google" id="ProtNLM"/>
    </source>
</evidence>
<accession>A0AAJ0CUY4</accession>
<dbReference type="SUPFAM" id="SSF48208">
    <property type="entry name" value="Six-hairpin glycosidases"/>
    <property type="match status" value="1"/>
</dbReference>